<sequence>MFQPRAAQRLLTTLRPYVARRMITTQPPKAAVQEHLSKTEFLTSVIAFSGATGAILAWVTTPSSSS</sequence>
<feature type="transmembrane region" description="Helical" evidence="1">
    <location>
        <begin position="41"/>
        <end position="60"/>
    </location>
</feature>
<evidence type="ECO:0000256" key="1">
    <source>
        <dbReference type="SAM" id="Phobius"/>
    </source>
</evidence>
<reference evidence="2" key="1">
    <citation type="submission" date="2017-09" db="EMBL/GenBank/DDBJ databases">
        <title>Polyketide synthases of a Diaporthe helianthi virulent isolate.</title>
        <authorList>
            <person name="Baroncelli R."/>
        </authorList>
    </citation>
    <scope>NUCLEOTIDE SEQUENCE [LARGE SCALE GENOMIC DNA]</scope>
    <source>
        <strain evidence="2">7/96</strain>
    </source>
</reference>
<dbReference type="AlphaFoldDB" id="A0A2P5HQY8"/>
<dbReference type="InParanoid" id="A0A2P5HQY8"/>
<dbReference type="OrthoDB" id="10318619at2759"/>
<dbReference type="EMBL" id="MAVT02000958">
    <property type="protein sequence ID" value="POS72641.1"/>
    <property type="molecule type" value="Genomic_DNA"/>
</dbReference>
<evidence type="ECO:0000313" key="2">
    <source>
        <dbReference type="EMBL" id="POS72641.1"/>
    </source>
</evidence>
<evidence type="ECO:0000313" key="3">
    <source>
        <dbReference type="Proteomes" id="UP000094444"/>
    </source>
</evidence>
<organism evidence="2 3">
    <name type="scientific">Diaporthe helianthi</name>
    <dbReference type="NCBI Taxonomy" id="158607"/>
    <lineage>
        <taxon>Eukaryota</taxon>
        <taxon>Fungi</taxon>
        <taxon>Dikarya</taxon>
        <taxon>Ascomycota</taxon>
        <taxon>Pezizomycotina</taxon>
        <taxon>Sordariomycetes</taxon>
        <taxon>Sordariomycetidae</taxon>
        <taxon>Diaporthales</taxon>
        <taxon>Diaporthaceae</taxon>
        <taxon>Diaporthe</taxon>
    </lineage>
</organism>
<name>A0A2P5HQY8_DIAHE</name>
<proteinExistence type="predicted"/>
<protein>
    <submittedName>
        <fullName evidence="2">Uncharacterized protein</fullName>
    </submittedName>
</protein>
<accession>A0A2P5HQY8</accession>
<keyword evidence="3" id="KW-1185">Reference proteome</keyword>
<keyword evidence="1" id="KW-0812">Transmembrane</keyword>
<comment type="caution">
    <text evidence="2">The sequence shown here is derived from an EMBL/GenBank/DDBJ whole genome shotgun (WGS) entry which is preliminary data.</text>
</comment>
<keyword evidence="1" id="KW-0472">Membrane</keyword>
<dbReference type="Proteomes" id="UP000094444">
    <property type="component" value="Unassembled WGS sequence"/>
</dbReference>
<gene>
    <name evidence="2" type="ORF">DHEL01_v208969</name>
</gene>
<keyword evidence="1" id="KW-1133">Transmembrane helix</keyword>